<feature type="signal peptide" evidence="1">
    <location>
        <begin position="1"/>
        <end position="23"/>
    </location>
</feature>
<keyword evidence="3" id="KW-1185">Reference proteome</keyword>
<keyword evidence="1" id="KW-0732">Signal</keyword>
<accession>A0A6N8F8Q5</accession>
<organism evidence="2 3">
    <name type="scientific">Psychrosphaera haliotis</name>
    <dbReference type="NCBI Taxonomy" id="555083"/>
    <lineage>
        <taxon>Bacteria</taxon>
        <taxon>Pseudomonadati</taxon>
        <taxon>Pseudomonadota</taxon>
        <taxon>Gammaproteobacteria</taxon>
        <taxon>Alteromonadales</taxon>
        <taxon>Pseudoalteromonadaceae</taxon>
        <taxon>Psychrosphaera</taxon>
    </lineage>
</organism>
<evidence type="ECO:0000313" key="2">
    <source>
        <dbReference type="EMBL" id="MUH72965.1"/>
    </source>
</evidence>
<dbReference type="RefSeq" id="WP_155696166.1">
    <property type="nucleotide sequence ID" value="NZ_WOCD01000005.1"/>
</dbReference>
<protein>
    <submittedName>
        <fullName evidence="2">Uncharacterized protein</fullName>
    </submittedName>
</protein>
<comment type="caution">
    <text evidence="2">The sequence shown here is derived from an EMBL/GenBank/DDBJ whole genome shotgun (WGS) entry which is preliminary data.</text>
</comment>
<dbReference type="Proteomes" id="UP000439994">
    <property type="component" value="Unassembled WGS sequence"/>
</dbReference>
<gene>
    <name evidence="2" type="ORF">GNP35_11015</name>
</gene>
<sequence>MKKTSLFLLIVFVSNFITALAFAQADINEAAAERYSQTFNQQLTLNSAASQNLINLVEQINSESNDDFEQDSHLAHSSSLIAKRNAIAPLSFLNDSSSATKHLYYIARAPPHVID</sequence>
<name>A0A6N8F8Q5_9GAMM</name>
<evidence type="ECO:0000256" key="1">
    <source>
        <dbReference type="SAM" id="SignalP"/>
    </source>
</evidence>
<proteinExistence type="predicted"/>
<feature type="chain" id="PRO_5027117962" evidence="1">
    <location>
        <begin position="24"/>
        <end position="115"/>
    </location>
</feature>
<evidence type="ECO:0000313" key="3">
    <source>
        <dbReference type="Proteomes" id="UP000439994"/>
    </source>
</evidence>
<dbReference type="AlphaFoldDB" id="A0A6N8F8Q5"/>
<dbReference type="EMBL" id="WOCD01000005">
    <property type="protein sequence ID" value="MUH72965.1"/>
    <property type="molecule type" value="Genomic_DNA"/>
</dbReference>
<reference evidence="2 3" key="1">
    <citation type="submission" date="2019-11" db="EMBL/GenBank/DDBJ databases">
        <title>P. haliotis isolates from Z. marina roots.</title>
        <authorList>
            <person name="Cohen M."/>
            <person name="Jospin G."/>
            <person name="Eisen J.A."/>
            <person name="Coil D.A."/>
        </authorList>
    </citation>
    <scope>NUCLEOTIDE SEQUENCE [LARGE SCALE GENOMIC DNA]</scope>
    <source>
        <strain evidence="2 3">UCD-MCMsp1aY</strain>
    </source>
</reference>